<dbReference type="InterPro" id="IPR004843">
    <property type="entry name" value="Calcineurin-like_PHP"/>
</dbReference>
<dbReference type="InterPro" id="IPR014578">
    <property type="entry name" value="Pesterase_CT488"/>
</dbReference>
<comment type="caution">
    <text evidence="2">The sequence shown here is derived from an EMBL/GenBank/DDBJ whole genome shotgun (WGS) entry which is preliminary data.</text>
</comment>
<organism evidence="2 3">
    <name type="scientific">Hominilimicola fabiformis</name>
    <dbReference type="NCBI Taxonomy" id="2885356"/>
    <lineage>
        <taxon>Bacteria</taxon>
        <taxon>Bacillati</taxon>
        <taxon>Bacillota</taxon>
        <taxon>Clostridia</taxon>
        <taxon>Eubacteriales</taxon>
        <taxon>Oscillospiraceae</taxon>
        <taxon>Hominilimicola</taxon>
    </lineage>
</organism>
<feature type="domain" description="Calcineurin-like phosphoesterase" evidence="1">
    <location>
        <begin position="5"/>
        <end position="199"/>
    </location>
</feature>
<dbReference type="GO" id="GO:0016787">
    <property type="term" value="F:hydrolase activity"/>
    <property type="evidence" value="ECO:0007669"/>
    <property type="project" value="InterPro"/>
</dbReference>
<keyword evidence="3" id="KW-1185">Reference proteome</keyword>
<dbReference type="AlphaFoldDB" id="A0AAE3DWR9"/>
<dbReference type="PANTHER" id="PTHR31302">
    <property type="entry name" value="TRANSMEMBRANE PROTEIN WITH METALLOPHOSPHOESTERASE DOMAIN-RELATED"/>
    <property type="match status" value="1"/>
</dbReference>
<gene>
    <name evidence="2" type="ORF">LKE05_01765</name>
</gene>
<dbReference type="Gene3D" id="3.60.21.10">
    <property type="match status" value="1"/>
</dbReference>
<dbReference type="Pfam" id="PF00149">
    <property type="entry name" value="Metallophos"/>
    <property type="match status" value="1"/>
</dbReference>
<dbReference type="RefSeq" id="WP_308455741.1">
    <property type="nucleotide sequence ID" value="NZ_JAJEQM010000002.1"/>
</dbReference>
<proteinExistence type="predicted"/>
<evidence type="ECO:0000313" key="3">
    <source>
        <dbReference type="Proteomes" id="UP001198242"/>
    </source>
</evidence>
<reference evidence="2 3" key="1">
    <citation type="submission" date="2021-10" db="EMBL/GenBank/DDBJ databases">
        <title>Anaerobic single-cell dispensing facilitates the cultivation of human gut bacteria.</title>
        <authorList>
            <person name="Afrizal A."/>
        </authorList>
    </citation>
    <scope>NUCLEOTIDE SEQUENCE [LARGE SCALE GENOMIC DNA]</scope>
    <source>
        <strain evidence="2 3">CLA-AA-H232</strain>
    </source>
</reference>
<dbReference type="InterPro" id="IPR029052">
    <property type="entry name" value="Metallo-depent_PP-like"/>
</dbReference>
<protein>
    <submittedName>
        <fullName evidence="2">Metallophosphoesterase</fullName>
    </submittedName>
</protein>
<dbReference type="SUPFAM" id="SSF56300">
    <property type="entry name" value="Metallo-dependent phosphatases"/>
    <property type="match status" value="1"/>
</dbReference>
<dbReference type="PANTHER" id="PTHR31302:SF22">
    <property type="entry name" value="PHOSPHOESTERASE"/>
    <property type="match status" value="1"/>
</dbReference>
<name>A0AAE3DWR9_9FIRM</name>
<dbReference type="EMBL" id="JAJEQM010000002">
    <property type="protein sequence ID" value="MCC2209522.1"/>
    <property type="molecule type" value="Genomic_DNA"/>
</dbReference>
<dbReference type="PIRSF" id="PIRSF033094">
    <property type="entry name" value="Pesterase_CT488"/>
    <property type="match status" value="1"/>
</dbReference>
<dbReference type="Proteomes" id="UP001198242">
    <property type="component" value="Unassembled WGS sequence"/>
</dbReference>
<evidence type="ECO:0000313" key="2">
    <source>
        <dbReference type="EMBL" id="MCC2209522.1"/>
    </source>
</evidence>
<evidence type="ECO:0000259" key="1">
    <source>
        <dbReference type="Pfam" id="PF00149"/>
    </source>
</evidence>
<accession>A0AAE3DWR9</accession>
<dbReference type="InterPro" id="IPR051158">
    <property type="entry name" value="Metallophosphoesterase_sf"/>
</dbReference>
<sequence length="232" mass="26973">MALYTIADLHLPLGIDKPMDIFGKAWENYVERLADNWQSVVKENDVVVLPGDFSWATYLEQSVKDFEYLHKLNGKKILLKGNHDYWWTTMNKLREFTAECGFDDIEFLQNNSFMYEDVAICGTRGWINPGWDNFGGEDRKIFDREVLRLELSLNSVKECNEIYVFTHYPPMPVSLKENEFVQMMKKYPVTKCIYGHLHAAAHRNAVEGTINGIEYKLVSGDYLGFDPIKLHD</sequence>